<organism evidence="1 2">
    <name type="scientific">Porites evermanni</name>
    <dbReference type="NCBI Taxonomy" id="104178"/>
    <lineage>
        <taxon>Eukaryota</taxon>
        <taxon>Metazoa</taxon>
        <taxon>Cnidaria</taxon>
        <taxon>Anthozoa</taxon>
        <taxon>Hexacorallia</taxon>
        <taxon>Scleractinia</taxon>
        <taxon>Fungiina</taxon>
        <taxon>Poritidae</taxon>
        <taxon>Porites</taxon>
    </lineage>
</organism>
<dbReference type="Proteomes" id="UP001159427">
    <property type="component" value="Unassembled WGS sequence"/>
</dbReference>
<dbReference type="EMBL" id="CALNXI010000440">
    <property type="protein sequence ID" value="CAH3027161.1"/>
    <property type="molecule type" value="Genomic_DNA"/>
</dbReference>
<comment type="caution">
    <text evidence="1">The sequence shown here is derived from an EMBL/GenBank/DDBJ whole genome shotgun (WGS) entry which is preliminary data.</text>
</comment>
<gene>
    <name evidence="1" type="ORF">PEVE_00030967</name>
</gene>
<evidence type="ECO:0000313" key="1">
    <source>
        <dbReference type="EMBL" id="CAH3027161.1"/>
    </source>
</evidence>
<proteinExistence type="predicted"/>
<evidence type="ECO:0000313" key="2">
    <source>
        <dbReference type="Proteomes" id="UP001159427"/>
    </source>
</evidence>
<accession>A0ABN8MCL3</accession>
<protein>
    <submittedName>
        <fullName evidence="1">Uncharacterized protein</fullName>
    </submittedName>
</protein>
<name>A0ABN8MCL3_9CNID</name>
<sequence length="145" mass="16759">MTPQKNITVGPYSFLSLTISRKRCHQACICLVSLKLHTFTITLLLIKTAVQLLGLVPSIIVTQENTNIEEMSEMYQSDLPSPWTLDIKYDRWSRKWKSEVTKPNSLQQQASKQYFEACQRIFTHHHDNGKTVRLGSEEHSLQKAR</sequence>
<reference evidence="1 2" key="1">
    <citation type="submission" date="2022-05" db="EMBL/GenBank/DDBJ databases">
        <authorList>
            <consortium name="Genoscope - CEA"/>
            <person name="William W."/>
        </authorList>
    </citation>
    <scope>NUCLEOTIDE SEQUENCE [LARGE SCALE GENOMIC DNA]</scope>
</reference>
<keyword evidence="2" id="KW-1185">Reference proteome</keyword>